<organism evidence="3 4">
    <name type="scientific">Dendroctonus ponderosae</name>
    <name type="common">Mountain pine beetle</name>
    <dbReference type="NCBI Taxonomy" id="77166"/>
    <lineage>
        <taxon>Eukaryota</taxon>
        <taxon>Metazoa</taxon>
        <taxon>Ecdysozoa</taxon>
        <taxon>Arthropoda</taxon>
        <taxon>Hexapoda</taxon>
        <taxon>Insecta</taxon>
        <taxon>Pterygota</taxon>
        <taxon>Neoptera</taxon>
        <taxon>Endopterygota</taxon>
        <taxon>Coleoptera</taxon>
        <taxon>Polyphaga</taxon>
        <taxon>Cucujiformia</taxon>
        <taxon>Curculionidae</taxon>
        <taxon>Scolytinae</taxon>
        <taxon>Dendroctonus</taxon>
    </lineage>
</organism>
<dbReference type="Pfam" id="PF10205">
    <property type="entry name" value="KLRAQ"/>
    <property type="match status" value="1"/>
</dbReference>
<dbReference type="EMBL" id="KB632263">
    <property type="protein sequence ID" value="ERL90910.1"/>
    <property type="molecule type" value="Genomic_DNA"/>
</dbReference>
<evidence type="ECO:0000313" key="3">
    <source>
        <dbReference type="EMBL" id="ERL90910.1"/>
    </source>
</evidence>
<feature type="coiled-coil region" evidence="1">
    <location>
        <begin position="39"/>
        <end position="87"/>
    </location>
</feature>
<evidence type="ECO:0000259" key="2">
    <source>
        <dbReference type="SMART" id="SM01254"/>
    </source>
</evidence>
<accession>U4ULN7</accession>
<feature type="domain" description="Protein phosphatase 1 regulatory subunit 21 N-terminal" evidence="2">
    <location>
        <begin position="12"/>
        <end position="110"/>
    </location>
</feature>
<sequence>MEKQPDLEAKYQRLATEYSKVRSQATVLKKAVLEEQAKSLELRETIRKHEQTVRKHDQEMESLTFRNEQLTKRISVLQQELQTNSNSKKGKPKPTDNNVAADVGILDEEFHRKIVENAQLLSSISDKDLEIASYRDRIEWLEDKLANIEKELGNRDALNRAKLDRLQTENEALSSRIKSAYSERSAPSNDSAEKISYWKAEAEKLKAECDILRSKPTSNEKLTEYYESQLREMLEIKTLSLAESKSLSAENQALKARLEHAISEQSELQKNLDTSHEELLTTNQNYRSQLDAMTEHLAAQNEKITQQSDEIEILKHKLATKNRSLNMDVDQPLASSSVLTTSLVLQTMPKIDENVSSEHKPPKERILGLLDLLETHVEKLRKEAAQLEEDRDQLLVTLDSVRHTDLMNQLDDNDADDVTRYAERIMSRCQTVEVRVLTQRDQMQEEALSQINYLIDGLVMDLRNDHEAAKQRCVSYVNACSSIMVDGIMDKKFESALLGCTLDDQKRVKKRLNGLLHYFERLRVQIIHLRNPLRKFPQWTQVSDTEMLIRRKIEQMKQFNENFKKSAEQPPPGKAISAAPKPLMNAEALDQLISVSNHVVERQSRVVEQERDCQQSMWKIDKEIARMKAEYSTLTNTLEEMQKLDIKMELAALKKAKANYSSALDVEIHTRDLEDGEHFVAVVKFSTGEDGNTINLTINRSTRTVTAFDASQIMSQEEAAELQRAVTVQEGRIDLRKLIAIVRPMCRETTT</sequence>
<dbReference type="GO" id="GO:0005769">
    <property type="term" value="C:early endosome"/>
    <property type="evidence" value="ECO:0007669"/>
    <property type="project" value="TreeGrafter"/>
</dbReference>
<dbReference type="GO" id="GO:0016020">
    <property type="term" value="C:membrane"/>
    <property type="evidence" value="ECO:0007669"/>
    <property type="project" value="TreeGrafter"/>
</dbReference>
<gene>
    <name evidence="3" type="ORF">D910_08254</name>
</gene>
<dbReference type="InterPro" id="IPR049372">
    <property type="entry name" value="PPP1R21_C"/>
</dbReference>
<dbReference type="STRING" id="77166.U4ULN7"/>
<dbReference type="Pfam" id="PF21636">
    <property type="entry name" value="PPP1R21_C"/>
    <property type="match status" value="1"/>
</dbReference>
<dbReference type="Gene3D" id="1.20.58.890">
    <property type="match status" value="1"/>
</dbReference>
<protein>
    <recommendedName>
        <fullName evidence="2">Protein phosphatase 1 regulatory subunit 21 N-terminal domain-containing protein</fullName>
    </recommendedName>
</protein>
<dbReference type="AlphaFoldDB" id="U4ULN7"/>
<dbReference type="PANTHER" id="PTHR21448:SF0">
    <property type="entry name" value="PROTEIN PHOSPHATASE 1 REGULATORY SUBUNIT 21"/>
    <property type="match status" value="1"/>
</dbReference>
<feature type="coiled-coil region" evidence="1">
    <location>
        <begin position="363"/>
        <end position="404"/>
    </location>
</feature>
<dbReference type="InterPro" id="IPR019343">
    <property type="entry name" value="PPP1R21_N"/>
</dbReference>
<proteinExistence type="predicted"/>
<feature type="coiled-coil region" evidence="1">
    <location>
        <begin position="244"/>
        <end position="317"/>
    </location>
</feature>
<feature type="coiled-coil region" evidence="1">
    <location>
        <begin position="131"/>
        <end position="183"/>
    </location>
</feature>
<dbReference type="InterPro" id="IPR040024">
    <property type="entry name" value="PPP1R21"/>
</dbReference>
<evidence type="ECO:0000313" key="4">
    <source>
        <dbReference type="Proteomes" id="UP000030742"/>
    </source>
</evidence>
<dbReference type="Proteomes" id="UP000030742">
    <property type="component" value="Unassembled WGS sequence"/>
</dbReference>
<dbReference type="SMART" id="SM01254">
    <property type="entry name" value="KLRAQ"/>
    <property type="match status" value="1"/>
</dbReference>
<keyword evidence="1" id="KW-0175">Coiled coil</keyword>
<evidence type="ECO:0000256" key="1">
    <source>
        <dbReference type="SAM" id="Coils"/>
    </source>
</evidence>
<dbReference type="PANTHER" id="PTHR21448">
    <property type="entry name" value="SMOOTH MUSCLE MYOSIN HEAVY CHAIN-RELATED"/>
    <property type="match status" value="1"/>
</dbReference>
<reference evidence="3 4" key="1">
    <citation type="journal article" date="2013" name="Genome Biol.">
        <title>Draft genome of the mountain pine beetle, Dendroctonus ponderosae Hopkins, a major forest pest.</title>
        <authorList>
            <person name="Keeling C.I."/>
            <person name="Yuen M.M."/>
            <person name="Liao N.Y."/>
            <person name="Docking T.R."/>
            <person name="Chan S.K."/>
            <person name="Taylor G.A."/>
            <person name="Palmquist D.L."/>
            <person name="Jackman S.D."/>
            <person name="Nguyen A."/>
            <person name="Li M."/>
            <person name="Henderson H."/>
            <person name="Janes J.K."/>
            <person name="Zhao Y."/>
            <person name="Pandoh P."/>
            <person name="Moore R."/>
            <person name="Sperling F.A."/>
            <person name="Huber D.P."/>
            <person name="Birol I."/>
            <person name="Jones S.J."/>
            <person name="Bohlmann J."/>
        </authorList>
    </citation>
    <scope>NUCLEOTIDE SEQUENCE</scope>
</reference>
<dbReference type="OrthoDB" id="5566667at2759"/>
<name>U4ULN7_DENPD</name>